<sequence>MGLLDRLNGTRHPAPGTVPRPADDVRAALLAVATADTPYDVRDGAPEGVDVVAEWRVREPGVGRAGSGRVDRRLQIRMRLVPADHEVRALDLLWEVTSVGGGKRRTTGAGHSWGNVTAVSRQWTLERGPTGRLRLTETFGFDSSALKNPLRDAVLAAGWTWRGTLRRKLR</sequence>
<dbReference type="EMBL" id="VOKX01000009">
    <property type="protein sequence ID" value="KAB7850243.1"/>
    <property type="molecule type" value="Genomic_DNA"/>
</dbReference>
<reference evidence="2 3" key="1">
    <citation type="journal article" date="2019" name="Microb. Cell Fact.">
        <title>Exploring novel herbicidin analogues by transcriptional regulator overexpression and MS/MS molecular networking.</title>
        <authorList>
            <person name="Shi Y."/>
            <person name="Gu R."/>
            <person name="Li Y."/>
            <person name="Wang X."/>
            <person name="Ren W."/>
            <person name="Li X."/>
            <person name="Wang L."/>
            <person name="Xie Y."/>
            <person name="Hong B."/>
        </authorList>
    </citation>
    <scope>NUCLEOTIDE SEQUENCE [LARGE SCALE GENOMIC DNA]</scope>
    <source>
        <strain evidence="2 3">US-43</strain>
    </source>
</reference>
<dbReference type="OrthoDB" id="4299760at2"/>
<dbReference type="Proteomes" id="UP000327000">
    <property type="component" value="Unassembled WGS sequence"/>
</dbReference>
<dbReference type="AlphaFoldDB" id="A0A5N5WD90"/>
<proteinExistence type="predicted"/>
<evidence type="ECO:0000313" key="3">
    <source>
        <dbReference type="Proteomes" id="UP000327000"/>
    </source>
</evidence>
<dbReference type="RefSeq" id="WP_004945184.1">
    <property type="nucleotide sequence ID" value="NZ_JBFADJ010000048.1"/>
</dbReference>
<feature type="region of interest" description="Disordered" evidence="1">
    <location>
        <begin position="1"/>
        <end position="21"/>
    </location>
</feature>
<keyword evidence="3" id="KW-1185">Reference proteome</keyword>
<evidence type="ECO:0000313" key="2">
    <source>
        <dbReference type="EMBL" id="KAB7850243.1"/>
    </source>
</evidence>
<name>A0A5N5WD90_STRMB</name>
<comment type="caution">
    <text evidence="2">The sequence shown here is derived from an EMBL/GenBank/DDBJ whole genome shotgun (WGS) entry which is preliminary data.</text>
</comment>
<accession>A0A5N5WD90</accession>
<organism evidence="2 3">
    <name type="scientific">Streptomyces mobaraensis</name>
    <name type="common">Streptoverticillium mobaraense</name>
    <dbReference type="NCBI Taxonomy" id="35621"/>
    <lineage>
        <taxon>Bacteria</taxon>
        <taxon>Bacillati</taxon>
        <taxon>Actinomycetota</taxon>
        <taxon>Actinomycetes</taxon>
        <taxon>Kitasatosporales</taxon>
        <taxon>Streptomycetaceae</taxon>
        <taxon>Streptomyces</taxon>
    </lineage>
</organism>
<gene>
    <name evidence="2" type="ORF">FRZ00_06520</name>
</gene>
<evidence type="ECO:0000256" key="1">
    <source>
        <dbReference type="SAM" id="MobiDB-lite"/>
    </source>
</evidence>
<protein>
    <submittedName>
        <fullName evidence="2">Uncharacterized protein</fullName>
    </submittedName>
</protein>